<evidence type="ECO:0000313" key="2">
    <source>
        <dbReference type="EMBL" id="TFL06765.1"/>
    </source>
</evidence>
<dbReference type="Pfam" id="PF01717">
    <property type="entry name" value="Meth_synt_2"/>
    <property type="match status" value="1"/>
</dbReference>
<dbReference type="Proteomes" id="UP000305067">
    <property type="component" value="Unassembled WGS sequence"/>
</dbReference>
<dbReference type="PANTHER" id="PTHR43844">
    <property type="entry name" value="METHIONINE SYNTHASE"/>
    <property type="match status" value="1"/>
</dbReference>
<sequence>MSTSRTQHASPPFRAEHVGSLLRTQALLEKREAFDKGQCTLEEVRTVEDLAVEHVCRVQLETGIGSITDGEYRRGMFFEGVFDQLEGMTIIPNRPINEFKEYIPHIKMMYRFGVPAADSIYCTGKIKRTKPFYTHSFQHLKSLVPPEQVGHIKVNICSPTWFHQRHGSDLTYDGAVYETDTEYFTDLALAYQQEFRDLYDLGCRHIQIDDPTLAYFCDENMISGMKEAGVDHEALLDTYINAINLCTQERPADLRVSVHLCRGNFKGGQHFSSGGYGRIARKLFNDLDVDVYFLEYDDERSGDFEPLKHVPLGKKVVLGIMSSKTAVLETSGYLKSRVNEAAEVLMRGYPPRLKEVALDQLCISPQCGFAATWEGNHLTEEDEIQKLRLLVTTANEIWGEEAS</sequence>
<dbReference type="Gene3D" id="3.20.20.210">
    <property type="match status" value="1"/>
</dbReference>
<protein>
    <recommendedName>
        <fullName evidence="1">Cobalamin-independent methionine synthase MetE C-terminal/archaeal domain-containing protein</fullName>
    </recommendedName>
</protein>
<dbReference type="InterPro" id="IPR002629">
    <property type="entry name" value="Met_Synth_C/arc"/>
</dbReference>
<feature type="domain" description="Cobalamin-independent methionine synthase MetE C-terminal/archaeal" evidence="1">
    <location>
        <begin position="182"/>
        <end position="372"/>
    </location>
</feature>
<keyword evidence="3" id="KW-1185">Reference proteome</keyword>
<dbReference type="CDD" id="cd03311">
    <property type="entry name" value="CIMS_C_terminal_like"/>
    <property type="match status" value="1"/>
</dbReference>
<dbReference type="SUPFAM" id="SSF51726">
    <property type="entry name" value="UROD/MetE-like"/>
    <property type="match status" value="1"/>
</dbReference>
<dbReference type="GO" id="GO:0003871">
    <property type="term" value="F:5-methyltetrahydropteroyltriglutamate-homocysteine S-methyltransferase activity"/>
    <property type="evidence" value="ECO:0007669"/>
    <property type="project" value="InterPro"/>
</dbReference>
<name>A0A5C3QXQ3_9AGAR</name>
<dbReference type="EMBL" id="ML178815">
    <property type="protein sequence ID" value="TFL06765.1"/>
    <property type="molecule type" value="Genomic_DNA"/>
</dbReference>
<accession>A0A5C3QXQ3</accession>
<gene>
    <name evidence="2" type="ORF">BDV98DRAFT_498656</name>
</gene>
<dbReference type="AlphaFoldDB" id="A0A5C3QXQ3"/>
<evidence type="ECO:0000313" key="3">
    <source>
        <dbReference type="Proteomes" id="UP000305067"/>
    </source>
</evidence>
<dbReference type="GO" id="GO:0009086">
    <property type="term" value="P:methionine biosynthetic process"/>
    <property type="evidence" value="ECO:0007669"/>
    <property type="project" value="InterPro"/>
</dbReference>
<organism evidence="2 3">
    <name type="scientific">Pterulicium gracile</name>
    <dbReference type="NCBI Taxonomy" id="1884261"/>
    <lineage>
        <taxon>Eukaryota</taxon>
        <taxon>Fungi</taxon>
        <taxon>Dikarya</taxon>
        <taxon>Basidiomycota</taxon>
        <taxon>Agaricomycotina</taxon>
        <taxon>Agaricomycetes</taxon>
        <taxon>Agaricomycetidae</taxon>
        <taxon>Agaricales</taxon>
        <taxon>Pleurotineae</taxon>
        <taxon>Pterulaceae</taxon>
        <taxon>Pterulicium</taxon>
    </lineage>
</organism>
<dbReference type="InterPro" id="IPR038071">
    <property type="entry name" value="UROD/MetE-like_sf"/>
</dbReference>
<dbReference type="STRING" id="1884261.A0A5C3QXQ3"/>
<dbReference type="OrthoDB" id="7772923at2759"/>
<dbReference type="PANTHER" id="PTHR43844:SF2">
    <property type="entry name" value="SYNTHASE, VITAMIN-B12 INDEPENDENT, PUTATIVE (AFU_ORTHOLOGUE AFUA_3G12060)-RELATED"/>
    <property type="match status" value="1"/>
</dbReference>
<evidence type="ECO:0000259" key="1">
    <source>
        <dbReference type="Pfam" id="PF01717"/>
    </source>
</evidence>
<proteinExistence type="predicted"/>
<reference evidence="2 3" key="1">
    <citation type="journal article" date="2019" name="Nat. Ecol. Evol.">
        <title>Megaphylogeny resolves global patterns of mushroom evolution.</title>
        <authorList>
            <person name="Varga T."/>
            <person name="Krizsan K."/>
            <person name="Foldi C."/>
            <person name="Dima B."/>
            <person name="Sanchez-Garcia M."/>
            <person name="Sanchez-Ramirez S."/>
            <person name="Szollosi G.J."/>
            <person name="Szarkandi J.G."/>
            <person name="Papp V."/>
            <person name="Albert L."/>
            <person name="Andreopoulos W."/>
            <person name="Angelini C."/>
            <person name="Antonin V."/>
            <person name="Barry K.W."/>
            <person name="Bougher N.L."/>
            <person name="Buchanan P."/>
            <person name="Buyck B."/>
            <person name="Bense V."/>
            <person name="Catcheside P."/>
            <person name="Chovatia M."/>
            <person name="Cooper J."/>
            <person name="Damon W."/>
            <person name="Desjardin D."/>
            <person name="Finy P."/>
            <person name="Geml J."/>
            <person name="Haridas S."/>
            <person name="Hughes K."/>
            <person name="Justo A."/>
            <person name="Karasinski D."/>
            <person name="Kautmanova I."/>
            <person name="Kiss B."/>
            <person name="Kocsube S."/>
            <person name="Kotiranta H."/>
            <person name="LaButti K.M."/>
            <person name="Lechner B.E."/>
            <person name="Liimatainen K."/>
            <person name="Lipzen A."/>
            <person name="Lukacs Z."/>
            <person name="Mihaltcheva S."/>
            <person name="Morgado L.N."/>
            <person name="Niskanen T."/>
            <person name="Noordeloos M.E."/>
            <person name="Ohm R.A."/>
            <person name="Ortiz-Santana B."/>
            <person name="Ovrebo C."/>
            <person name="Racz N."/>
            <person name="Riley R."/>
            <person name="Savchenko A."/>
            <person name="Shiryaev A."/>
            <person name="Soop K."/>
            <person name="Spirin V."/>
            <person name="Szebenyi C."/>
            <person name="Tomsovsky M."/>
            <person name="Tulloss R.E."/>
            <person name="Uehling J."/>
            <person name="Grigoriev I.V."/>
            <person name="Vagvolgyi C."/>
            <person name="Papp T."/>
            <person name="Martin F.M."/>
            <person name="Miettinen O."/>
            <person name="Hibbett D.S."/>
            <person name="Nagy L.G."/>
        </authorList>
    </citation>
    <scope>NUCLEOTIDE SEQUENCE [LARGE SCALE GENOMIC DNA]</scope>
    <source>
        <strain evidence="2 3">CBS 309.79</strain>
    </source>
</reference>
<dbReference type="GO" id="GO:0008270">
    <property type="term" value="F:zinc ion binding"/>
    <property type="evidence" value="ECO:0007669"/>
    <property type="project" value="InterPro"/>
</dbReference>